<dbReference type="GO" id="GO:0016646">
    <property type="term" value="F:oxidoreductase activity, acting on the CH-NH group of donors, NAD or NADP as acceptor"/>
    <property type="evidence" value="ECO:0007669"/>
    <property type="project" value="UniProtKB-ARBA"/>
</dbReference>
<gene>
    <name evidence="5" type="ORF">G4L39_02970</name>
</gene>
<dbReference type="RefSeq" id="WP_165105780.1">
    <property type="nucleotide sequence ID" value="NZ_JAAKYA010000014.1"/>
</dbReference>
<dbReference type="EMBL" id="JAAKYA010000014">
    <property type="protein sequence ID" value="NGO38359.1"/>
    <property type="molecule type" value="Genomic_DNA"/>
</dbReference>
<keyword evidence="2" id="KW-0285">Flavoprotein</keyword>
<organism evidence="5 6">
    <name type="scientific">Limisphaera ngatamarikiensis</name>
    <dbReference type="NCBI Taxonomy" id="1324935"/>
    <lineage>
        <taxon>Bacteria</taxon>
        <taxon>Pseudomonadati</taxon>
        <taxon>Verrucomicrobiota</taxon>
        <taxon>Verrucomicrobiia</taxon>
        <taxon>Limisphaerales</taxon>
        <taxon>Limisphaeraceae</taxon>
        <taxon>Limisphaera</taxon>
    </lineage>
</organism>
<proteinExistence type="inferred from homology"/>
<dbReference type="PANTHER" id="PTHR43567:SF1">
    <property type="entry name" value="FLAVOREDOXIN"/>
    <property type="match status" value="1"/>
</dbReference>
<dbReference type="InterPro" id="IPR012349">
    <property type="entry name" value="Split_barrel_FMN-bd"/>
</dbReference>
<evidence type="ECO:0000313" key="5">
    <source>
        <dbReference type="EMBL" id="NGO38359.1"/>
    </source>
</evidence>
<dbReference type="SMART" id="SM00903">
    <property type="entry name" value="Flavin_Reduct"/>
    <property type="match status" value="1"/>
</dbReference>
<evidence type="ECO:0000256" key="2">
    <source>
        <dbReference type="ARBA" id="ARBA00022630"/>
    </source>
</evidence>
<protein>
    <submittedName>
        <fullName evidence="5">Flavin reductase family protein</fullName>
    </submittedName>
</protein>
<evidence type="ECO:0000259" key="4">
    <source>
        <dbReference type="SMART" id="SM00903"/>
    </source>
</evidence>
<sequence length="198" mass="21874">MKKSLGAQTLLHPTPVIVVGTYDTAGRPNAMTAAWAGICCSQPPCIGVALRRATYTHENILHRRAFTVSVPSRDQVRLVDYLGMVSGRAVDKFRVTGLTPTRSLLVDAPYVEEFPLVLECRLYRNVELGLHTLFVGEIVDVKADPRILDDQGHTDPERFRPLSYAPDTQSYYELGGFVARAFAVGQELTLQPPDPHVA</sequence>
<comment type="cofactor">
    <cofactor evidence="1">
        <name>FMN</name>
        <dbReference type="ChEBI" id="CHEBI:58210"/>
    </cofactor>
</comment>
<dbReference type="SUPFAM" id="SSF50475">
    <property type="entry name" value="FMN-binding split barrel"/>
    <property type="match status" value="1"/>
</dbReference>
<comment type="similarity">
    <text evidence="3">Belongs to the flavoredoxin family.</text>
</comment>
<evidence type="ECO:0000256" key="3">
    <source>
        <dbReference type="ARBA" id="ARBA00038054"/>
    </source>
</evidence>
<dbReference type="GO" id="GO:0010181">
    <property type="term" value="F:FMN binding"/>
    <property type="evidence" value="ECO:0007669"/>
    <property type="project" value="InterPro"/>
</dbReference>
<accession>A0A6M1RL96</accession>
<dbReference type="AlphaFoldDB" id="A0A6M1RL96"/>
<dbReference type="Pfam" id="PF01613">
    <property type="entry name" value="Flavin_Reduct"/>
    <property type="match status" value="1"/>
</dbReference>
<feature type="domain" description="Flavin reductase like" evidence="4">
    <location>
        <begin position="10"/>
        <end position="154"/>
    </location>
</feature>
<name>A0A6M1RL96_9BACT</name>
<evidence type="ECO:0000256" key="1">
    <source>
        <dbReference type="ARBA" id="ARBA00001917"/>
    </source>
</evidence>
<dbReference type="InterPro" id="IPR052174">
    <property type="entry name" value="Flavoredoxin"/>
</dbReference>
<evidence type="ECO:0000313" key="6">
    <source>
        <dbReference type="Proteomes" id="UP000477311"/>
    </source>
</evidence>
<keyword evidence="6" id="KW-1185">Reference proteome</keyword>
<reference evidence="5 6" key="1">
    <citation type="submission" date="2020-02" db="EMBL/GenBank/DDBJ databases">
        <title>Draft genome sequence of Limisphaera ngatamarikiensis NGM72.4T, a thermophilic Verrucomicrobia grouped in subdivision 3.</title>
        <authorList>
            <person name="Carere C.R."/>
            <person name="Steen J."/>
            <person name="Hugenholtz P."/>
            <person name="Stott M.B."/>
        </authorList>
    </citation>
    <scope>NUCLEOTIDE SEQUENCE [LARGE SCALE GENOMIC DNA]</scope>
    <source>
        <strain evidence="5 6">NGM72.4</strain>
    </source>
</reference>
<comment type="caution">
    <text evidence="5">The sequence shown here is derived from an EMBL/GenBank/DDBJ whole genome shotgun (WGS) entry which is preliminary data.</text>
</comment>
<dbReference type="Gene3D" id="2.30.110.10">
    <property type="entry name" value="Electron Transport, Fmn-binding Protein, Chain A"/>
    <property type="match status" value="1"/>
</dbReference>
<dbReference type="PANTHER" id="PTHR43567">
    <property type="entry name" value="FLAVOREDOXIN-RELATED-RELATED"/>
    <property type="match status" value="1"/>
</dbReference>
<dbReference type="InterPro" id="IPR002563">
    <property type="entry name" value="Flavin_Rdtase-like_dom"/>
</dbReference>
<dbReference type="Proteomes" id="UP000477311">
    <property type="component" value="Unassembled WGS sequence"/>
</dbReference>